<evidence type="ECO:0000313" key="11">
    <source>
        <dbReference type="EMBL" id="OLY43784.1"/>
    </source>
</evidence>
<keyword evidence="7 9" id="KW-1133">Transmembrane helix</keyword>
<name>A0A1R0F9W7_9HYPH</name>
<feature type="transmembrane region" description="Helical" evidence="9">
    <location>
        <begin position="967"/>
        <end position="985"/>
    </location>
</feature>
<dbReference type="PANTHER" id="PTHR32063">
    <property type="match status" value="1"/>
</dbReference>
<dbReference type="GO" id="GO:0015562">
    <property type="term" value="F:efflux transmembrane transporter activity"/>
    <property type="evidence" value="ECO:0007669"/>
    <property type="project" value="InterPro"/>
</dbReference>
<feature type="transmembrane region" description="Helical" evidence="9">
    <location>
        <begin position="997"/>
        <end position="1021"/>
    </location>
</feature>
<dbReference type="InterPro" id="IPR027463">
    <property type="entry name" value="AcrB_DN_DC_subdom"/>
</dbReference>
<evidence type="ECO:0000256" key="7">
    <source>
        <dbReference type="ARBA" id="ARBA00022989"/>
    </source>
</evidence>
<dbReference type="GO" id="GO:0005886">
    <property type="term" value="C:plasma membrane"/>
    <property type="evidence" value="ECO:0007669"/>
    <property type="project" value="UniProtKB-SubCell"/>
</dbReference>
<dbReference type="GO" id="GO:0042910">
    <property type="term" value="F:xenobiotic transmembrane transporter activity"/>
    <property type="evidence" value="ECO:0007669"/>
    <property type="project" value="TreeGrafter"/>
</dbReference>
<feature type="transmembrane region" description="Helical" evidence="9">
    <location>
        <begin position="921"/>
        <end position="946"/>
    </location>
</feature>
<dbReference type="SUPFAM" id="SSF82693">
    <property type="entry name" value="Multidrug efflux transporter AcrB pore domain, PN1, PN2, PC1 and PC2 subdomains"/>
    <property type="match status" value="4"/>
</dbReference>
<feature type="transmembrane region" description="Helical" evidence="9">
    <location>
        <begin position="863"/>
        <end position="886"/>
    </location>
</feature>
<dbReference type="Gene3D" id="3.30.70.1320">
    <property type="entry name" value="Multidrug efflux transporter AcrB pore domain like"/>
    <property type="match status" value="1"/>
</dbReference>
<protein>
    <recommendedName>
        <fullName evidence="9">Efflux pump membrane transporter</fullName>
    </recommendedName>
</protein>
<evidence type="ECO:0000256" key="9">
    <source>
        <dbReference type="RuleBase" id="RU364070"/>
    </source>
</evidence>
<dbReference type="RefSeq" id="WP_075868950.1">
    <property type="nucleotide sequence ID" value="NZ_LXYS01000002.1"/>
</dbReference>
<feature type="region of interest" description="Disordered" evidence="10">
    <location>
        <begin position="1032"/>
        <end position="1061"/>
    </location>
</feature>
<evidence type="ECO:0000256" key="2">
    <source>
        <dbReference type="ARBA" id="ARBA00010942"/>
    </source>
</evidence>
<dbReference type="PRINTS" id="PR00702">
    <property type="entry name" value="ACRIFLAVINRP"/>
</dbReference>
<dbReference type="Gene3D" id="3.30.70.1440">
    <property type="entry name" value="Multidrug efflux transporter AcrB pore domain"/>
    <property type="match status" value="1"/>
</dbReference>
<comment type="subcellular location">
    <subcellularLocation>
        <location evidence="1 9">Cell inner membrane</location>
        <topology evidence="1 9">Multi-pass membrane protein</topology>
    </subcellularLocation>
</comment>
<feature type="transmembrane region" description="Helical" evidence="9">
    <location>
        <begin position="534"/>
        <end position="552"/>
    </location>
</feature>
<dbReference type="SUPFAM" id="SSF82866">
    <property type="entry name" value="Multidrug efflux transporter AcrB transmembrane domain"/>
    <property type="match status" value="2"/>
</dbReference>
<dbReference type="PANTHER" id="PTHR32063:SF13">
    <property type="entry name" value="MULTIDRUG EFFLUX PUMP SUBUNIT ACRB-RELATED"/>
    <property type="match status" value="1"/>
</dbReference>
<keyword evidence="6 9" id="KW-0812">Transmembrane</keyword>
<dbReference type="FunFam" id="1.20.1640.10:FF:000001">
    <property type="entry name" value="Efflux pump membrane transporter"/>
    <property type="match status" value="1"/>
</dbReference>
<keyword evidence="4" id="KW-1003">Cell membrane</keyword>
<evidence type="ECO:0000256" key="5">
    <source>
        <dbReference type="ARBA" id="ARBA00022519"/>
    </source>
</evidence>
<evidence type="ECO:0000256" key="10">
    <source>
        <dbReference type="SAM" id="MobiDB-lite"/>
    </source>
</evidence>
<dbReference type="NCBIfam" id="TIGR00915">
    <property type="entry name" value="2A0602"/>
    <property type="match status" value="1"/>
</dbReference>
<dbReference type="SUPFAM" id="SSF82714">
    <property type="entry name" value="Multidrug efflux transporter AcrB TolC docking domain, DN and DC subdomains"/>
    <property type="match status" value="2"/>
</dbReference>
<accession>A0A1R0F9W7</accession>
<dbReference type="GeneID" id="92992094"/>
<dbReference type="AlphaFoldDB" id="A0A1R0F9W7"/>
<dbReference type="GO" id="GO:0009636">
    <property type="term" value="P:response to toxic substance"/>
    <property type="evidence" value="ECO:0007669"/>
    <property type="project" value="UniProtKB-ARBA"/>
</dbReference>
<comment type="caution">
    <text evidence="11">The sequence shown here is derived from an EMBL/GenBank/DDBJ whole genome shotgun (WGS) entry which is preliminary data.</text>
</comment>
<dbReference type="FunFam" id="3.30.70.1430:FF:000001">
    <property type="entry name" value="Efflux pump membrane transporter"/>
    <property type="match status" value="1"/>
</dbReference>
<evidence type="ECO:0000256" key="8">
    <source>
        <dbReference type="ARBA" id="ARBA00023136"/>
    </source>
</evidence>
<keyword evidence="8 9" id="KW-0472">Membrane</keyword>
<dbReference type="NCBIfam" id="NF000282">
    <property type="entry name" value="RND_permease_1"/>
    <property type="match status" value="1"/>
</dbReference>
<evidence type="ECO:0000256" key="1">
    <source>
        <dbReference type="ARBA" id="ARBA00004429"/>
    </source>
</evidence>
<evidence type="ECO:0000256" key="6">
    <source>
        <dbReference type="ARBA" id="ARBA00022692"/>
    </source>
</evidence>
<gene>
    <name evidence="11" type="ORF">PEB0149_012200</name>
</gene>
<keyword evidence="5 9" id="KW-0997">Cell inner membrane</keyword>
<proteinExistence type="inferred from homology"/>
<feature type="transmembrane region" description="Helical" evidence="9">
    <location>
        <begin position="12"/>
        <end position="31"/>
    </location>
</feature>
<feature type="transmembrane region" description="Helical" evidence="9">
    <location>
        <begin position="393"/>
        <end position="414"/>
    </location>
</feature>
<feature type="compositionally biased region" description="Polar residues" evidence="10">
    <location>
        <begin position="1050"/>
        <end position="1061"/>
    </location>
</feature>
<dbReference type="Gene3D" id="1.20.1640.10">
    <property type="entry name" value="Multidrug efflux transporter AcrB transmembrane domain"/>
    <property type="match status" value="2"/>
</dbReference>
<dbReference type="OrthoDB" id="9807350at2"/>
<sequence>MSYSFFINRPVFASVISIIIVLAGFMCMRILPIAQYPDLLPPQVVVSAQYPGASAETVAQTVAVPLEQQINGVEDMIYMQSTSNASGTLQITVTFALGTDPDQATINVNNRVQRALTTLPQEVQRLGVVADKRSSSILGLVAMRSTTSAYDRIYVGNYALLNVVDDLKRIPGVGDAQVLGHVDYSMRIWLRPDKLAQYNMTPTDVINAVKEQNNQYPVGRIGEQPDINGAFTYSATTQGRLVTKEEFGEIILRSDDTGASLRLKDVARIELGTQQYFIESNLNGNPMVPILIFLQPGANALATMQSIKKRMDELKVAFPPGIEYSVPYDTTKFIQVSVEEVVHTFIEAILLVIVVVFIFLQNWRATLIPIIAVPISIIGTFAGIYVLGFSINMLTLFGLVLAIGIVVDDAIVVLENVERVMSEEKLSPHDAAIKSMSEVTGPVVAIVLVLCAVFIPVSFMGGMAGVMYQQFAVTIAISVVISGTVALTLTPALCSLLLKPRHSEPIAPFRWFNETFQKITNLYVSGVSFFVHKFWYGIVCFVLVCVFAVFMFEKVPSSLVPDEDQGYVLAVSFLPSASSLERTQGVVDKAYKILKQNPAVENIAELAGYDLLSGGLKTSSGAMFVMFKDWKDRPDPKDDARVIAPQVIGMTSGIKDGVTVAFNPPPITGLSTTGGFEMYLQDRAGGSIDDLYKMTMKLVQAANQRPELKNVRTTFDPNVPKYDFHVDRVKARAMDVPINSIYDALSATFGNIYINDFTLYGRNYQVKIQSEGEFRKSAEDIKQVFVRSNSGSMIPLNTLVQTTRITGSDQLERFNAFYATKIMGDPGTGFTSGDAIKAMTEIAGKVLPNTYQIAWTGSAYQEVVAGGAGSTAMIFGIIMVFLILAAQYERWSLPFAVVTAVPFAIAGALTFTYLRGLSNDVYFQIGLVTLVGLAAKNAILIVEFAVLERESGKSAIDAAISAARLRFRPIVMTSLAFILGVVPLARSTGAGSASRHAIGTGVIGGMLAATCIATFFIPMFYRLFSGNRAGRTAGGEPTNGGDAPEAQSAPDKQSGNNVQQA</sequence>
<feature type="transmembrane region" description="Helical" evidence="9">
    <location>
        <begin position="341"/>
        <end position="360"/>
    </location>
</feature>
<dbReference type="InterPro" id="IPR001036">
    <property type="entry name" value="Acrflvin-R"/>
</dbReference>
<evidence type="ECO:0000313" key="12">
    <source>
        <dbReference type="Proteomes" id="UP000187344"/>
    </source>
</evidence>
<comment type="similarity">
    <text evidence="2 9">Belongs to the resistance-nodulation-cell division (RND) (TC 2.A.6) family.</text>
</comment>
<feature type="transmembrane region" description="Helical" evidence="9">
    <location>
        <begin position="471"/>
        <end position="498"/>
    </location>
</feature>
<feature type="transmembrane region" description="Helical" evidence="9">
    <location>
        <begin position="367"/>
        <end position="387"/>
    </location>
</feature>
<evidence type="ECO:0000256" key="4">
    <source>
        <dbReference type="ARBA" id="ARBA00022475"/>
    </source>
</evidence>
<feature type="transmembrane region" description="Helical" evidence="9">
    <location>
        <begin position="893"/>
        <end position="915"/>
    </location>
</feature>
<keyword evidence="12" id="KW-1185">Reference proteome</keyword>
<dbReference type="Gene3D" id="3.30.70.1430">
    <property type="entry name" value="Multidrug efflux transporter AcrB pore domain"/>
    <property type="match status" value="2"/>
</dbReference>
<keyword evidence="3 9" id="KW-0813">Transport</keyword>
<dbReference type="Gene3D" id="3.30.2090.10">
    <property type="entry name" value="Multidrug efflux transporter AcrB TolC docking domain, DN and DC subdomains"/>
    <property type="match status" value="2"/>
</dbReference>
<dbReference type="Proteomes" id="UP000187344">
    <property type="component" value="Unassembled WGS sequence"/>
</dbReference>
<feature type="transmembrane region" description="Helical" evidence="9">
    <location>
        <begin position="435"/>
        <end position="459"/>
    </location>
</feature>
<evidence type="ECO:0000256" key="3">
    <source>
        <dbReference type="ARBA" id="ARBA00022448"/>
    </source>
</evidence>
<dbReference type="Pfam" id="PF00873">
    <property type="entry name" value="ACR_tran"/>
    <property type="match status" value="1"/>
</dbReference>
<organism evidence="11 12">
    <name type="scientific">Bartonella apis</name>
    <dbReference type="NCBI Taxonomy" id="1686310"/>
    <lineage>
        <taxon>Bacteria</taxon>
        <taxon>Pseudomonadati</taxon>
        <taxon>Pseudomonadota</taxon>
        <taxon>Alphaproteobacteria</taxon>
        <taxon>Hyphomicrobiales</taxon>
        <taxon>Bartonellaceae</taxon>
        <taxon>Bartonella</taxon>
    </lineage>
</organism>
<dbReference type="EMBL" id="LXYT01000001">
    <property type="protein sequence ID" value="OLY43784.1"/>
    <property type="molecule type" value="Genomic_DNA"/>
</dbReference>
<reference evidence="11 12" key="1">
    <citation type="submission" date="2016-12" db="EMBL/GenBank/DDBJ databases">
        <title>Comparative genomics of Bartonella apis.</title>
        <authorList>
            <person name="Engel P."/>
        </authorList>
    </citation>
    <scope>NUCLEOTIDE SEQUENCE [LARGE SCALE GENOMIC DNA]</scope>
    <source>
        <strain evidence="11 12">PEB0149</strain>
    </source>
</reference>
<dbReference type="InterPro" id="IPR004764">
    <property type="entry name" value="MdtF-like"/>
</dbReference>